<dbReference type="PANTHER" id="PTHR34984">
    <property type="entry name" value="CARBON STORAGE REGULATOR"/>
    <property type="match status" value="1"/>
</dbReference>
<gene>
    <name evidence="4" type="primary">csrA</name>
    <name evidence="5" type="ORF">BSF38_04966</name>
</gene>
<keyword evidence="2 4" id="KW-0810">Translation regulation</keyword>
<evidence type="ECO:0000256" key="4">
    <source>
        <dbReference type="HAMAP-Rule" id="MF_00167"/>
    </source>
</evidence>
<dbReference type="GO" id="GO:0044781">
    <property type="term" value="P:bacterial-type flagellum organization"/>
    <property type="evidence" value="ECO:0007669"/>
    <property type="project" value="UniProtKB-KW"/>
</dbReference>
<evidence type="ECO:0000256" key="3">
    <source>
        <dbReference type="ARBA" id="ARBA00022884"/>
    </source>
</evidence>
<dbReference type="Gene3D" id="2.60.40.4380">
    <property type="entry name" value="Translational regulator CsrA"/>
    <property type="match status" value="1"/>
</dbReference>
<name>A0A1U7CWY3_9BACT</name>
<dbReference type="GO" id="GO:0006402">
    <property type="term" value="P:mRNA catabolic process"/>
    <property type="evidence" value="ECO:0007669"/>
    <property type="project" value="InterPro"/>
</dbReference>
<evidence type="ECO:0000256" key="2">
    <source>
        <dbReference type="ARBA" id="ARBA00022845"/>
    </source>
</evidence>
<dbReference type="Pfam" id="PF02599">
    <property type="entry name" value="CsrA"/>
    <property type="match status" value="1"/>
</dbReference>
<evidence type="ECO:0000256" key="1">
    <source>
        <dbReference type="ARBA" id="ARBA00022490"/>
    </source>
</evidence>
<sequence length="66" mass="7546">MLVLSRKLGEAIQIGPDIRITIAKIDSKSVRIGIEAPEHVSIKRQEIVFEMPRMRDEERLLEATMS</sequence>
<dbReference type="GO" id="GO:0045947">
    <property type="term" value="P:negative regulation of translational initiation"/>
    <property type="evidence" value="ECO:0007669"/>
    <property type="project" value="UniProtKB-UniRule"/>
</dbReference>
<keyword evidence="1 4" id="KW-0963">Cytoplasm</keyword>
<comment type="function">
    <text evidence="4">A translational regulator that binds mRNA to regulate translation initiation and/or mRNA stability. Usually binds in the 5'-UTR at or near the Shine-Dalgarno sequence preventing ribosome-binding, thus repressing translation. Its main target seems to be the major flagellin gene, while its function is anatagonized by FliW.</text>
</comment>
<dbReference type="InterPro" id="IPR036107">
    <property type="entry name" value="CsrA_sf"/>
</dbReference>
<accession>A0A1U7CWY3</accession>
<dbReference type="GO" id="GO:1902208">
    <property type="term" value="P:regulation of bacterial-type flagellum assembly"/>
    <property type="evidence" value="ECO:0007669"/>
    <property type="project" value="UniProtKB-UniRule"/>
</dbReference>
<dbReference type="STRING" id="1387353.BSF38_04966"/>
<dbReference type="Proteomes" id="UP000186309">
    <property type="component" value="Chromosome"/>
</dbReference>
<dbReference type="HAMAP" id="MF_00167">
    <property type="entry name" value="CsrA"/>
    <property type="match status" value="1"/>
</dbReference>
<dbReference type="GO" id="GO:0005829">
    <property type="term" value="C:cytosol"/>
    <property type="evidence" value="ECO:0007669"/>
    <property type="project" value="TreeGrafter"/>
</dbReference>
<dbReference type="InterPro" id="IPR003751">
    <property type="entry name" value="CsrA"/>
</dbReference>
<evidence type="ECO:0000313" key="6">
    <source>
        <dbReference type="Proteomes" id="UP000186309"/>
    </source>
</evidence>
<dbReference type="GO" id="GO:0006109">
    <property type="term" value="P:regulation of carbohydrate metabolic process"/>
    <property type="evidence" value="ECO:0007669"/>
    <property type="project" value="InterPro"/>
</dbReference>
<dbReference type="EMBL" id="CP019082">
    <property type="protein sequence ID" value="APW63399.1"/>
    <property type="molecule type" value="Genomic_DNA"/>
</dbReference>
<keyword evidence="6" id="KW-1185">Reference proteome</keyword>
<comment type="similarity">
    <text evidence="4">Belongs to the CsrA/RsmA family.</text>
</comment>
<keyword evidence="4" id="KW-1005">Bacterial flagellum biogenesis</keyword>
<comment type="subcellular location">
    <subcellularLocation>
        <location evidence="4">Cytoplasm</location>
    </subcellularLocation>
</comment>
<proteinExistence type="inferred from homology"/>
<dbReference type="SUPFAM" id="SSF117130">
    <property type="entry name" value="CsrA-like"/>
    <property type="match status" value="1"/>
</dbReference>
<dbReference type="AlphaFoldDB" id="A0A1U7CWY3"/>
<evidence type="ECO:0000313" key="5">
    <source>
        <dbReference type="EMBL" id="APW63399.1"/>
    </source>
</evidence>
<keyword evidence="4" id="KW-0678">Repressor</keyword>
<dbReference type="PANTHER" id="PTHR34984:SF1">
    <property type="entry name" value="CARBON STORAGE REGULATOR"/>
    <property type="match status" value="1"/>
</dbReference>
<dbReference type="GO" id="GO:0048027">
    <property type="term" value="F:mRNA 5'-UTR binding"/>
    <property type="evidence" value="ECO:0007669"/>
    <property type="project" value="UniProtKB-UniRule"/>
</dbReference>
<comment type="subunit">
    <text evidence="4">Homodimer; the beta-strands of each monomer intercalate to form a hydrophobic core, while the alpha-helices form wings that extend away from the core.</text>
</comment>
<organism evidence="5 6">
    <name type="scientific">Paludisphaera borealis</name>
    <dbReference type="NCBI Taxonomy" id="1387353"/>
    <lineage>
        <taxon>Bacteria</taxon>
        <taxon>Pseudomonadati</taxon>
        <taxon>Planctomycetota</taxon>
        <taxon>Planctomycetia</taxon>
        <taxon>Isosphaerales</taxon>
        <taxon>Isosphaeraceae</taxon>
        <taxon>Paludisphaera</taxon>
    </lineage>
</organism>
<reference evidence="6" key="1">
    <citation type="submission" date="2016-12" db="EMBL/GenBank/DDBJ databases">
        <title>Comparative genomics of four Isosphaeraceae planctomycetes: a common pool of plasmids and glycoside hydrolase genes.</title>
        <authorList>
            <person name="Ivanova A."/>
        </authorList>
    </citation>
    <scope>NUCLEOTIDE SEQUENCE [LARGE SCALE GENOMIC DNA]</scope>
    <source>
        <strain evidence="6">PX4</strain>
    </source>
</reference>
<dbReference type="OrthoDB" id="289081at2"/>
<keyword evidence="3 4" id="KW-0694">RNA-binding</keyword>
<protein>
    <recommendedName>
        <fullName evidence="4">Translational regulator CsrA</fullName>
    </recommendedName>
</protein>
<dbReference type="KEGG" id="pbor:BSF38_04966"/>